<evidence type="ECO:0000313" key="3">
    <source>
        <dbReference type="EMBL" id="POY71069.1"/>
    </source>
</evidence>
<sequence>EVPAQQDRVKVEGDDSASTAPGTSAAIPAGFEDVFAHFQLPGDALNNENGGDRTEGGGGGGDQKGQVIYSDDEMPSEDDDEDGEPQEMSKRKQKKANRLSVAELKRLVKKPEVVDWVDVSAQDPKLLIEIKSHRNTIPIPQHWSQKRDYLQGKRGIEKLQFQLPGFIADTGIATQRDAVKEKEEGQSLKQKTRERVQPKMGKIDIDYQKLHDAFFKFQTKPKMSEFGELYYEGKEYETKLKEKRPGDLSDELKEALSIPPLAPPPWLISMQRYGPPPSYPNLRIPGLNAPIPDGAAWGFHPGGWGKPPLDEFGRPLYGDIYGVVPNGNEGVGGDTIERDPWGELEPEEEVSEEEESDEEEEDEEPATPQDGLQTPSGLETPSGMASVTSTVPGGLETPDFLELRKRREETEPDYDDSGPKSLYQVLPERESRMRGFMGSDRVYDVSGVTQQKQGGPPVLGQEDRGTKRKAAGGVEVALDAAELEGLSEADLRARYEQASRAGRTHHEDFSDFIGEEVAKRRKLAESKKRGGDSQKEKFKF</sequence>
<dbReference type="GO" id="GO:0005634">
    <property type="term" value="C:nucleus"/>
    <property type="evidence" value="ECO:0007669"/>
    <property type="project" value="InterPro"/>
</dbReference>
<dbReference type="STRING" id="741276.A0A2S5B2R7"/>
<feature type="compositionally biased region" description="Acidic residues" evidence="1">
    <location>
        <begin position="342"/>
        <end position="365"/>
    </location>
</feature>
<organism evidence="3 4">
    <name type="scientific">Rhodotorula taiwanensis</name>
    <dbReference type="NCBI Taxonomy" id="741276"/>
    <lineage>
        <taxon>Eukaryota</taxon>
        <taxon>Fungi</taxon>
        <taxon>Dikarya</taxon>
        <taxon>Basidiomycota</taxon>
        <taxon>Pucciniomycotina</taxon>
        <taxon>Microbotryomycetes</taxon>
        <taxon>Sporidiobolales</taxon>
        <taxon>Sporidiobolaceae</taxon>
        <taxon>Rhodotorula</taxon>
    </lineage>
</organism>
<feature type="non-terminal residue" evidence="3">
    <location>
        <position position="1"/>
    </location>
</feature>
<feature type="compositionally biased region" description="Acidic residues" evidence="1">
    <location>
        <begin position="70"/>
        <end position="85"/>
    </location>
</feature>
<dbReference type="Pfam" id="PF04046">
    <property type="entry name" value="PSP"/>
    <property type="match status" value="1"/>
</dbReference>
<dbReference type="Pfam" id="PF04037">
    <property type="entry name" value="DUF382"/>
    <property type="match status" value="1"/>
</dbReference>
<gene>
    <name evidence="3" type="ORF">BMF94_5914</name>
</gene>
<reference evidence="3 4" key="1">
    <citation type="journal article" date="2018" name="Front. Microbiol.">
        <title>Prospects for Fungal Bioremediation of Acidic Radioactive Waste Sites: Characterization and Genome Sequence of Rhodotorula taiwanensis MD1149.</title>
        <authorList>
            <person name="Tkavc R."/>
            <person name="Matrosova V.Y."/>
            <person name="Grichenko O.E."/>
            <person name="Gostincar C."/>
            <person name="Volpe R.P."/>
            <person name="Klimenkova P."/>
            <person name="Gaidamakova E.K."/>
            <person name="Zhou C.E."/>
            <person name="Stewart B.J."/>
            <person name="Lyman M.G."/>
            <person name="Malfatti S.A."/>
            <person name="Rubinfeld B."/>
            <person name="Courtot M."/>
            <person name="Singh J."/>
            <person name="Dalgard C.L."/>
            <person name="Hamilton T."/>
            <person name="Frey K.G."/>
            <person name="Gunde-Cimerman N."/>
            <person name="Dugan L."/>
            <person name="Daly M.J."/>
        </authorList>
    </citation>
    <scope>NUCLEOTIDE SEQUENCE [LARGE SCALE GENOMIC DNA]</scope>
    <source>
        <strain evidence="3 4">MD1149</strain>
    </source>
</reference>
<dbReference type="InterPro" id="IPR006568">
    <property type="entry name" value="PSP_pro-rich"/>
</dbReference>
<keyword evidence="4" id="KW-1185">Reference proteome</keyword>
<dbReference type="AlphaFoldDB" id="A0A2S5B2R7"/>
<dbReference type="PANTHER" id="PTHR12785:SF6">
    <property type="entry name" value="SPLICING FACTOR 3B SUBUNIT 2"/>
    <property type="match status" value="1"/>
</dbReference>
<accession>A0A2S5B2R7</accession>
<feature type="domain" description="PSP proline-rich" evidence="2">
    <location>
        <begin position="240"/>
        <end position="293"/>
    </location>
</feature>
<dbReference type="InterPro" id="IPR007180">
    <property type="entry name" value="DUF382"/>
</dbReference>
<dbReference type="SMART" id="SM00581">
    <property type="entry name" value="PSP"/>
    <property type="match status" value="1"/>
</dbReference>
<dbReference type="OrthoDB" id="10260794at2759"/>
<feature type="region of interest" description="Disordered" evidence="1">
    <location>
        <begin position="325"/>
        <end position="422"/>
    </location>
</feature>
<dbReference type="PANTHER" id="PTHR12785">
    <property type="entry name" value="SPLICING FACTOR 3B"/>
    <property type="match status" value="1"/>
</dbReference>
<feature type="region of interest" description="Disordered" evidence="1">
    <location>
        <begin position="40"/>
        <end position="98"/>
    </location>
</feature>
<proteinExistence type="predicted"/>
<dbReference type="Proteomes" id="UP000237144">
    <property type="component" value="Unassembled WGS sequence"/>
</dbReference>
<protein>
    <recommendedName>
        <fullName evidence="2">PSP proline-rich domain-containing protein</fullName>
    </recommendedName>
</protein>
<comment type="caution">
    <text evidence="3">The sequence shown here is derived from an EMBL/GenBank/DDBJ whole genome shotgun (WGS) entry which is preliminary data.</text>
</comment>
<evidence type="ECO:0000313" key="4">
    <source>
        <dbReference type="Proteomes" id="UP000237144"/>
    </source>
</evidence>
<feature type="region of interest" description="Disordered" evidence="1">
    <location>
        <begin position="1"/>
        <end position="25"/>
    </location>
</feature>
<name>A0A2S5B2R7_9BASI</name>
<dbReference type="InterPro" id="IPR052584">
    <property type="entry name" value="U2_snRNP_Complex_Component"/>
</dbReference>
<dbReference type="EMBL" id="PJQD01000087">
    <property type="protein sequence ID" value="POY71069.1"/>
    <property type="molecule type" value="Genomic_DNA"/>
</dbReference>
<feature type="region of interest" description="Disordered" evidence="1">
    <location>
        <begin position="447"/>
        <end position="467"/>
    </location>
</feature>
<evidence type="ECO:0000256" key="1">
    <source>
        <dbReference type="SAM" id="MobiDB-lite"/>
    </source>
</evidence>
<evidence type="ECO:0000259" key="2">
    <source>
        <dbReference type="SMART" id="SM00581"/>
    </source>
</evidence>
<feature type="compositionally biased region" description="Polar residues" evidence="1">
    <location>
        <begin position="370"/>
        <end position="391"/>
    </location>
</feature>